<sequence length="401" mass="45344">MSNLYVVQSGDTVFRIARRHGINLTSLYSLNPQLMEQGYISPGLVLQIPPPSAPLYLIQAGDTTFFEIACRLGILLEDLVAANPKADPESLQIGQTLVLPYNKRKSIVHTDSEYGYTELIVDLEMLRQRYPFLVTGSIGDSVLGKSIPVIRLGSGPKQVHYNGAFHANEWITTLLLMKFIEEYAEAYRLGNLLRGRDVRKLFEQTSLWIVPMVNPDGVELVHVGAMPDNPFYELLLEWNFGCSDFSGWKSNIRGVDLNDQFPAGWELERDRREVVGSGPRDYTSTAPLTEPEAKAMADFTKEHDFSLVIALHTQGQEIYWNYRDLEPIEAEQLAKRLAKVSRYRAVKLQGSDAGYKDWFIQEFRRPGFTVEAGFGVNPLPLTQFRSMYDEVIGIMLEGLVI</sequence>
<dbReference type="Proteomes" id="UP000641588">
    <property type="component" value="Unassembled WGS sequence"/>
</dbReference>
<reference evidence="11" key="1">
    <citation type="submission" date="2019-10" db="EMBL/GenBank/DDBJ databases">
        <title>Description of Paenibacillus glebae sp. nov.</title>
        <authorList>
            <person name="Carlier A."/>
            <person name="Qi S."/>
        </authorList>
    </citation>
    <scope>NUCLEOTIDE SEQUENCE</scope>
    <source>
        <strain evidence="11">LMG 31456</strain>
    </source>
</reference>
<evidence type="ECO:0000256" key="3">
    <source>
        <dbReference type="ARBA" id="ARBA00022670"/>
    </source>
</evidence>
<protein>
    <submittedName>
        <fullName evidence="11">LysM peptidoglycan-binding domain-containing protein</fullName>
    </submittedName>
</protein>
<organism evidence="11 12">
    <name type="scientific">Paenibacillus foliorum</name>
    <dbReference type="NCBI Taxonomy" id="2654974"/>
    <lineage>
        <taxon>Bacteria</taxon>
        <taxon>Bacillati</taxon>
        <taxon>Bacillota</taxon>
        <taxon>Bacilli</taxon>
        <taxon>Bacillales</taxon>
        <taxon>Paenibacillaceae</taxon>
        <taxon>Paenibacillus</taxon>
    </lineage>
</organism>
<dbReference type="AlphaFoldDB" id="A0A972GXL3"/>
<dbReference type="SUPFAM" id="SSF54106">
    <property type="entry name" value="LysM domain"/>
    <property type="match status" value="2"/>
</dbReference>
<proteinExistence type="inferred from homology"/>
<dbReference type="InterPro" id="IPR036779">
    <property type="entry name" value="LysM_dom_sf"/>
</dbReference>
<dbReference type="PANTHER" id="PTHR11705">
    <property type="entry name" value="PROTEASE FAMILY M14 CARBOXYPEPTIDASE A,B"/>
    <property type="match status" value="1"/>
</dbReference>
<dbReference type="Gene3D" id="3.10.350.10">
    <property type="entry name" value="LysM domain"/>
    <property type="match status" value="2"/>
</dbReference>
<keyword evidence="7" id="KW-0482">Metalloprotease</keyword>
<dbReference type="Gene3D" id="3.40.630.10">
    <property type="entry name" value="Zn peptidases"/>
    <property type="match status" value="1"/>
</dbReference>
<keyword evidence="5" id="KW-0378">Hydrolase</keyword>
<dbReference type="PANTHER" id="PTHR11705:SF143">
    <property type="entry name" value="SLL0236 PROTEIN"/>
    <property type="match status" value="1"/>
</dbReference>
<evidence type="ECO:0000313" key="12">
    <source>
        <dbReference type="Proteomes" id="UP000641588"/>
    </source>
</evidence>
<evidence type="ECO:0000256" key="2">
    <source>
        <dbReference type="ARBA" id="ARBA00005988"/>
    </source>
</evidence>
<dbReference type="EMBL" id="WHOD01000128">
    <property type="protein sequence ID" value="NOU98000.1"/>
    <property type="molecule type" value="Genomic_DNA"/>
</dbReference>
<evidence type="ECO:0000313" key="11">
    <source>
        <dbReference type="EMBL" id="NOU98000.1"/>
    </source>
</evidence>
<evidence type="ECO:0000256" key="4">
    <source>
        <dbReference type="ARBA" id="ARBA00022723"/>
    </source>
</evidence>
<dbReference type="InterPro" id="IPR018392">
    <property type="entry name" value="LysM"/>
</dbReference>
<feature type="domain" description="LysM" evidence="9">
    <location>
        <begin position="54"/>
        <end position="99"/>
    </location>
</feature>
<dbReference type="GO" id="GO:0005615">
    <property type="term" value="C:extracellular space"/>
    <property type="evidence" value="ECO:0007669"/>
    <property type="project" value="TreeGrafter"/>
</dbReference>
<keyword evidence="3" id="KW-0645">Protease</keyword>
<evidence type="ECO:0000256" key="7">
    <source>
        <dbReference type="ARBA" id="ARBA00023049"/>
    </source>
</evidence>
<keyword evidence="4" id="KW-0479">Metal-binding</keyword>
<dbReference type="SMART" id="SM00631">
    <property type="entry name" value="Zn_pept"/>
    <property type="match status" value="1"/>
</dbReference>
<dbReference type="PRINTS" id="PR00765">
    <property type="entry name" value="CRBOXYPTASEA"/>
</dbReference>
<dbReference type="InterPro" id="IPR034274">
    <property type="entry name" value="ENP1_M14_CPD"/>
</dbReference>
<evidence type="ECO:0000256" key="5">
    <source>
        <dbReference type="ARBA" id="ARBA00022801"/>
    </source>
</evidence>
<dbReference type="SUPFAM" id="SSF53187">
    <property type="entry name" value="Zn-dependent exopeptidases"/>
    <property type="match status" value="1"/>
</dbReference>
<keyword evidence="12" id="KW-1185">Reference proteome</keyword>
<dbReference type="InterPro" id="IPR057246">
    <property type="entry name" value="CARBOXYPEPT_ZN_1"/>
</dbReference>
<dbReference type="GO" id="GO:0006508">
    <property type="term" value="P:proteolysis"/>
    <property type="evidence" value="ECO:0007669"/>
    <property type="project" value="UniProtKB-KW"/>
</dbReference>
<gene>
    <name evidence="11" type="ORF">GC093_32945</name>
</gene>
<dbReference type="PROSITE" id="PS00132">
    <property type="entry name" value="CARBOXYPEPT_ZN_1"/>
    <property type="match status" value="1"/>
</dbReference>
<dbReference type="SMART" id="SM00257">
    <property type="entry name" value="LysM"/>
    <property type="match status" value="2"/>
</dbReference>
<dbReference type="Pfam" id="PF01476">
    <property type="entry name" value="LysM"/>
    <property type="match status" value="2"/>
</dbReference>
<dbReference type="GO" id="GO:0004181">
    <property type="term" value="F:metallocarboxypeptidase activity"/>
    <property type="evidence" value="ECO:0007669"/>
    <property type="project" value="InterPro"/>
</dbReference>
<dbReference type="Pfam" id="PF00246">
    <property type="entry name" value="Peptidase_M14"/>
    <property type="match status" value="1"/>
</dbReference>
<dbReference type="PROSITE" id="PS51782">
    <property type="entry name" value="LYSM"/>
    <property type="match status" value="2"/>
</dbReference>
<comment type="similarity">
    <text evidence="2 8">Belongs to the peptidase M14 family.</text>
</comment>
<dbReference type="RefSeq" id="WP_171656251.1">
    <property type="nucleotide sequence ID" value="NZ_WHOD01000128.1"/>
</dbReference>
<dbReference type="InterPro" id="IPR000834">
    <property type="entry name" value="Peptidase_M14"/>
</dbReference>
<comment type="cofactor">
    <cofactor evidence="1">
        <name>Zn(2+)</name>
        <dbReference type="ChEBI" id="CHEBI:29105"/>
    </cofactor>
</comment>
<feature type="active site" description="Proton donor/acceptor" evidence="8">
    <location>
        <position position="371"/>
    </location>
</feature>
<evidence type="ECO:0000256" key="6">
    <source>
        <dbReference type="ARBA" id="ARBA00022833"/>
    </source>
</evidence>
<dbReference type="GO" id="GO:0008270">
    <property type="term" value="F:zinc ion binding"/>
    <property type="evidence" value="ECO:0007669"/>
    <property type="project" value="InterPro"/>
</dbReference>
<dbReference type="CDD" id="cd00118">
    <property type="entry name" value="LysM"/>
    <property type="match status" value="2"/>
</dbReference>
<accession>A0A972GXL3</accession>
<dbReference type="PROSITE" id="PS52035">
    <property type="entry name" value="PEPTIDASE_M14"/>
    <property type="match status" value="1"/>
</dbReference>
<evidence type="ECO:0000256" key="1">
    <source>
        <dbReference type="ARBA" id="ARBA00001947"/>
    </source>
</evidence>
<comment type="caution">
    <text evidence="11">The sequence shown here is derived from an EMBL/GenBank/DDBJ whole genome shotgun (WGS) entry which is preliminary data.</text>
</comment>
<evidence type="ECO:0000259" key="10">
    <source>
        <dbReference type="PROSITE" id="PS52035"/>
    </source>
</evidence>
<feature type="domain" description="LysM" evidence="9">
    <location>
        <begin position="3"/>
        <end position="48"/>
    </location>
</feature>
<evidence type="ECO:0000259" key="9">
    <source>
        <dbReference type="PROSITE" id="PS51782"/>
    </source>
</evidence>
<keyword evidence="6" id="KW-0862">Zinc</keyword>
<feature type="domain" description="Peptidase M14" evidence="10">
    <location>
        <begin position="112"/>
        <end position="399"/>
    </location>
</feature>
<name>A0A972GXL3_9BACL</name>
<dbReference type="CDD" id="cd06229">
    <property type="entry name" value="M14_Endopeptidase_I"/>
    <property type="match status" value="1"/>
</dbReference>
<evidence type="ECO:0000256" key="8">
    <source>
        <dbReference type="PROSITE-ProRule" id="PRU01379"/>
    </source>
</evidence>